<keyword evidence="3 8" id="KW-0812">Transmembrane</keyword>
<dbReference type="PANTHER" id="PTHR30572:SF4">
    <property type="entry name" value="ABC TRANSPORTER PERMEASE YTRF"/>
    <property type="match status" value="1"/>
</dbReference>
<feature type="transmembrane region" description="Helical" evidence="8">
    <location>
        <begin position="331"/>
        <end position="353"/>
    </location>
</feature>
<gene>
    <name evidence="11" type="ORF">Airi02_027090</name>
</gene>
<evidence type="ECO:0000256" key="8">
    <source>
        <dbReference type="SAM" id="Phobius"/>
    </source>
</evidence>
<evidence type="ECO:0000256" key="7">
    <source>
        <dbReference type="SAM" id="MobiDB-lite"/>
    </source>
</evidence>
<evidence type="ECO:0000256" key="2">
    <source>
        <dbReference type="ARBA" id="ARBA00022475"/>
    </source>
</evidence>
<evidence type="ECO:0000256" key="1">
    <source>
        <dbReference type="ARBA" id="ARBA00004651"/>
    </source>
</evidence>
<evidence type="ECO:0000313" key="11">
    <source>
        <dbReference type="EMBL" id="GLY84780.1"/>
    </source>
</evidence>
<feature type="region of interest" description="Disordered" evidence="7">
    <location>
        <begin position="1"/>
        <end position="22"/>
    </location>
</feature>
<evidence type="ECO:0000259" key="9">
    <source>
        <dbReference type="Pfam" id="PF02687"/>
    </source>
</evidence>
<evidence type="ECO:0000259" key="10">
    <source>
        <dbReference type="Pfam" id="PF12704"/>
    </source>
</evidence>
<feature type="domain" description="ABC3 transporter permease C-terminal" evidence="9">
    <location>
        <begin position="289"/>
        <end position="401"/>
    </location>
</feature>
<evidence type="ECO:0000256" key="4">
    <source>
        <dbReference type="ARBA" id="ARBA00022989"/>
    </source>
</evidence>
<dbReference type="GO" id="GO:0005886">
    <property type="term" value="C:plasma membrane"/>
    <property type="evidence" value="ECO:0007669"/>
    <property type="project" value="UniProtKB-SubCell"/>
</dbReference>
<dbReference type="InterPro" id="IPR003838">
    <property type="entry name" value="ABC3_permease_C"/>
</dbReference>
<dbReference type="EMBL" id="BSTK01000003">
    <property type="protein sequence ID" value="GLY84780.1"/>
    <property type="molecule type" value="Genomic_DNA"/>
</dbReference>
<keyword evidence="2" id="KW-1003">Cell membrane</keyword>
<dbReference type="Pfam" id="PF12704">
    <property type="entry name" value="MacB_PCD"/>
    <property type="match status" value="1"/>
</dbReference>
<protein>
    <submittedName>
        <fullName evidence="11">ABC transporter permease</fullName>
    </submittedName>
</protein>
<feature type="transmembrane region" description="Helical" evidence="8">
    <location>
        <begin position="373"/>
        <end position="393"/>
    </location>
</feature>
<comment type="subcellular location">
    <subcellularLocation>
        <location evidence="1">Cell membrane</location>
        <topology evidence="1">Multi-pass membrane protein</topology>
    </subcellularLocation>
</comment>
<evidence type="ECO:0000256" key="6">
    <source>
        <dbReference type="ARBA" id="ARBA00038076"/>
    </source>
</evidence>
<dbReference type="GO" id="GO:0022857">
    <property type="term" value="F:transmembrane transporter activity"/>
    <property type="evidence" value="ECO:0007669"/>
    <property type="project" value="TreeGrafter"/>
</dbReference>
<feature type="transmembrane region" description="Helical" evidence="8">
    <location>
        <begin position="41"/>
        <end position="64"/>
    </location>
</feature>
<reference evidence="11" key="1">
    <citation type="submission" date="2023-03" db="EMBL/GenBank/DDBJ databases">
        <title>Actinoallomurus iriomotensis NBRC 103684.</title>
        <authorList>
            <person name="Ichikawa N."/>
            <person name="Sato H."/>
            <person name="Tonouchi N."/>
        </authorList>
    </citation>
    <scope>NUCLEOTIDE SEQUENCE</scope>
    <source>
        <strain evidence="11">NBRC 103684</strain>
    </source>
</reference>
<accession>A0A9W6RZ13</accession>
<dbReference type="InterPro" id="IPR025857">
    <property type="entry name" value="MacB_PCD"/>
</dbReference>
<proteinExistence type="inferred from homology"/>
<comment type="similarity">
    <text evidence="6">Belongs to the ABC-4 integral membrane protein family.</text>
</comment>
<keyword evidence="4 8" id="KW-1133">Transmembrane helix</keyword>
<dbReference type="Proteomes" id="UP001165074">
    <property type="component" value="Unassembled WGS sequence"/>
</dbReference>
<evidence type="ECO:0000313" key="12">
    <source>
        <dbReference type="Proteomes" id="UP001165074"/>
    </source>
</evidence>
<dbReference type="PANTHER" id="PTHR30572">
    <property type="entry name" value="MEMBRANE COMPONENT OF TRANSPORTER-RELATED"/>
    <property type="match status" value="1"/>
</dbReference>
<comment type="caution">
    <text evidence="11">The sequence shown here is derived from an EMBL/GenBank/DDBJ whole genome shotgun (WGS) entry which is preliminary data.</text>
</comment>
<evidence type="ECO:0000256" key="3">
    <source>
        <dbReference type="ARBA" id="ARBA00022692"/>
    </source>
</evidence>
<dbReference type="Pfam" id="PF02687">
    <property type="entry name" value="FtsX"/>
    <property type="match status" value="1"/>
</dbReference>
<sequence>MSHLAFRDGAGATPLPPPARSRSADLVKAGLGGLRARPLRAALSALGIAIGIAAMVSVLGIGAVSRAGLLAQIHRLGTNLLTAAPGQTLFGDSASLPAEAVPMVSRIPGVTSVSAVGTVPGATVRRTDRIDPAETNGIAVCASRLDLLATLGGRVRSGAYLSPATERYPAVVLGAVAADRLGIDRAGRSVYLAGRWFTVVGILDSLRLAPEIDRSALIGWDMATALDFDGHPTTIYERSADDAVSSVWSVLAATVNPQDPEQVQVSRPSDALTAQLAAKSAFNTLFLGLGAVALLVGGVGVANIMVISVLERRQEIGLRRALGATRRQIRLQFLTESVTLSLLGGLAGVLLGLATSLTYATYRGWPLALPAQALSGGVLAAVLVGAAAGLYPARRAARLTPTQALAM</sequence>
<evidence type="ECO:0000256" key="5">
    <source>
        <dbReference type="ARBA" id="ARBA00023136"/>
    </source>
</evidence>
<organism evidence="11 12">
    <name type="scientific">Actinoallomurus iriomotensis</name>
    <dbReference type="NCBI Taxonomy" id="478107"/>
    <lineage>
        <taxon>Bacteria</taxon>
        <taxon>Bacillati</taxon>
        <taxon>Actinomycetota</taxon>
        <taxon>Actinomycetes</taxon>
        <taxon>Streptosporangiales</taxon>
        <taxon>Thermomonosporaceae</taxon>
        <taxon>Actinoallomurus</taxon>
    </lineage>
</organism>
<dbReference type="InterPro" id="IPR050250">
    <property type="entry name" value="Macrolide_Exporter_MacB"/>
</dbReference>
<feature type="transmembrane region" description="Helical" evidence="8">
    <location>
        <begin position="285"/>
        <end position="310"/>
    </location>
</feature>
<keyword evidence="5 8" id="KW-0472">Membrane</keyword>
<name>A0A9W6RZ13_9ACTN</name>
<feature type="domain" description="MacB-like periplasmic core" evidence="10">
    <location>
        <begin position="42"/>
        <end position="263"/>
    </location>
</feature>
<dbReference type="AlphaFoldDB" id="A0A9W6RZ13"/>
<keyword evidence="12" id="KW-1185">Reference proteome</keyword>
<dbReference type="RefSeq" id="WP_285570817.1">
    <property type="nucleotide sequence ID" value="NZ_BSTK01000003.1"/>
</dbReference>